<dbReference type="SUPFAM" id="SSF58104">
    <property type="entry name" value="Methyl-accepting chemotaxis protein (MCP) signaling domain"/>
    <property type="match status" value="1"/>
</dbReference>
<feature type="domain" description="Methyl-accepting transducer" evidence="4">
    <location>
        <begin position="215"/>
        <end position="421"/>
    </location>
</feature>
<organism evidence="5 6">
    <name type="scientific">Bacillus chungangensis</name>
    <dbReference type="NCBI Taxonomy" id="587633"/>
    <lineage>
        <taxon>Bacteria</taxon>
        <taxon>Bacillati</taxon>
        <taxon>Bacillota</taxon>
        <taxon>Bacilli</taxon>
        <taxon>Bacillales</taxon>
        <taxon>Bacillaceae</taxon>
        <taxon>Bacillus</taxon>
    </lineage>
</organism>
<keyword evidence="6" id="KW-1185">Reference proteome</keyword>
<evidence type="ECO:0000256" key="3">
    <source>
        <dbReference type="SAM" id="Coils"/>
    </source>
</evidence>
<evidence type="ECO:0000313" key="5">
    <source>
        <dbReference type="EMBL" id="MDQ0174804.1"/>
    </source>
</evidence>
<dbReference type="SUPFAM" id="SSF46458">
    <property type="entry name" value="Globin-like"/>
    <property type="match status" value="1"/>
</dbReference>
<accession>A0ABT9WNE2</accession>
<dbReference type="EMBL" id="JAUSTT010000002">
    <property type="protein sequence ID" value="MDQ0174804.1"/>
    <property type="molecule type" value="Genomic_DNA"/>
</dbReference>
<feature type="coiled-coil region" evidence="3">
    <location>
        <begin position="389"/>
        <end position="433"/>
    </location>
</feature>
<evidence type="ECO:0000256" key="1">
    <source>
        <dbReference type="ARBA" id="ARBA00023224"/>
    </source>
</evidence>
<dbReference type="InterPro" id="IPR044398">
    <property type="entry name" value="Globin-sensor_dom"/>
</dbReference>
<evidence type="ECO:0000313" key="6">
    <source>
        <dbReference type="Proteomes" id="UP001223586"/>
    </source>
</evidence>
<dbReference type="PANTHER" id="PTHR32089">
    <property type="entry name" value="METHYL-ACCEPTING CHEMOTAXIS PROTEIN MCPB"/>
    <property type="match status" value="1"/>
</dbReference>
<sequence length="436" mass="49490">MGFFKKWDKKGISLAEKQEKSRSKVFIQQQLPGTINLQLKMIHLTVDDLALLKVFQPLVEKNIDSIVTHFYDHIEQESGVFKIIKEHSSVEKLRITLTKHIQEMFNGVIDDYFLEQRSRIAHVHLKIGLDIKWYLSAFQNLLKDFTDIIVQTGYEEKEKFLLLQAVTKILNLEQQIVLEAYKSEYENNIEEEQIYKNKVQHATTISAKNLTNISQSVNLSLEKIKHFLLDIKSASNGSIHEAALLSQQAEEAEGKMNSVVSEMEQIQEQMHVMEKNIFELNRLNEQINDVATMVTNIAEQTNLLALNASIEAARAGEHGKGFAVVASEVRKLAGHTKESVNQVHALLKDTNEKSKFISGSINELKAMISQENNRICSTNEYFHTTVGAMNKLKNKNVTIDQQIQELLEKISEIEETANEVAIASKQLVNATADSEA</sequence>
<gene>
    <name evidence="5" type="ORF">J2S08_000637</name>
</gene>
<proteinExistence type="predicted"/>
<keyword evidence="1 2" id="KW-0807">Transducer</keyword>
<dbReference type="SMART" id="SM00283">
    <property type="entry name" value="MA"/>
    <property type="match status" value="1"/>
</dbReference>
<feature type="coiled-coil region" evidence="3">
    <location>
        <begin position="249"/>
        <end position="283"/>
    </location>
</feature>
<dbReference type="InterPro" id="IPR009050">
    <property type="entry name" value="Globin-like_sf"/>
</dbReference>
<dbReference type="Gene3D" id="1.10.490.10">
    <property type="entry name" value="Globins"/>
    <property type="match status" value="1"/>
</dbReference>
<name>A0ABT9WNE2_9BACI</name>
<reference evidence="5 6" key="1">
    <citation type="submission" date="2023-07" db="EMBL/GenBank/DDBJ databases">
        <title>Genomic Encyclopedia of Type Strains, Phase IV (KMG-IV): sequencing the most valuable type-strain genomes for metagenomic binning, comparative biology and taxonomic classification.</title>
        <authorList>
            <person name="Goeker M."/>
        </authorList>
    </citation>
    <scope>NUCLEOTIDE SEQUENCE [LARGE SCALE GENOMIC DNA]</scope>
    <source>
        <strain evidence="5 6">DSM 23837</strain>
    </source>
</reference>
<evidence type="ECO:0000256" key="2">
    <source>
        <dbReference type="PROSITE-ProRule" id="PRU00284"/>
    </source>
</evidence>
<keyword evidence="3" id="KW-0175">Coiled coil</keyword>
<dbReference type="CDD" id="cd01068">
    <property type="entry name" value="globin_sensor"/>
    <property type="match status" value="1"/>
</dbReference>
<dbReference type="InterPro" id="IPR039379">
    <property type="entry name" value="Protoglobin_sensor_dom"/>
</dbReference>
<protein>
    <submittedName>
        <fullName evidence="5">Heme-based aerotactic transducer</fullName>
    </submittedName>
</protein>
<dbReference type="InterPro" id="IPR004089">
    <property type="entry name" value="MCPsignal_dom"/>
</dbReference>
<dbReference type="PANTHER" id="PTHR32089:SF118">
    <property type="entry name" value="HEME-BASED AEROTACTIC TRANSDUCER HEMAT"/>
    <property type="match status" value="1"/>
</dbReference>
<dbReference type="Pfam" id="PF11563">
    <property type="entry name" value="Protoglobin"/>
    <property type="match status" value="1"/>
</dbReference>
<dbReference type="PROSITE" id="PS50111">
    <property type="entry name" value="CHEMOTAXIS_TRANSDUC_2"/>
    <property type="match status" value="1"/>
</dbReference>
<dbReference type="InterPro" id="IPR012292">
    <property type="entry name" value="Globin/Proto"/>
</dbReference>
<comment type="caution">
    <text evidence="5">The sequence shown here is derived from an EMBL/GenBank/DDBJ whole genome shotgun (WGS) entry which is preliminary data.</text>
</comment>
<dbReference type="Proteomes" id="UP001223586">
    <property type="component" value="Unassembled WGS sequence"/>
</dbReference>
<dbReference type="Pfam" id="PF00015">
    <property type="entry name" value="MCPsignal"/>
    <property type="match status" value="1"/>
</dbReference>
<dbReference type="Gene3D" id="1.10.287.950">
    <property type="entry name" value="Methyl-accepting chemotaxis protein"/>
    <property type="match status" value="1"/>
</dbReference>
<evidence type="ECO:0000259" key="4">
    <source>
        <dbReference type="PROSITE" id="PS50111"/>
    </source>
</evidence>